<evidence type="ECO:0000256" key="1">
    <source>
        <dbReference type="ARBA" id="ARBA00004608"/>
    </source>
</evidence>
<keyword evidence="7" id="KW-0175">Coiled coil</keyword>
<evidence type="ECO:0000256" key="2">
    <source>
        <dbReference type="ARBA" id="ARBA00006190"/>
    </source>
</evidence>
<dbReference type="CTD" id="37581"/>
<keyword evidence="3" id="KW-0813">Transport</keyword>
<comment type="subcellular location">
    <subcellularLocation>
        <location evidence="1">Endosome membrane</location>
    </subcellularLocation>
</comment>
<dbReference type="InterPro" id="IPR005024">
    <property type="entry name" value="Snf7_fam"/>
</dbReference>
<evidence type="ECO:0000256" key="6">
    <source>
        <dbReference type="ARBA" id="ARBA00023136"/>
    </source>
</evidence>
<sequence length="261" mass="30071">MECYPSLYILRKNIPHHVFQEIYGLFNNTCRLEFIISTFIVISSSSLRYHFVVAILFQSKASSRVTEQDKAVLQLKLTRDKIKQYQRRIEQSIEKEREIARKLIHNGQKDRALLLLRKKKYQEGVLAKTDAQLDNLEQMVHNIEFTQIETRVIDGLKVGNTALKKLHEILTIDEIEKVMDETREGLEKQKELDELLSGTLTEEDEGEAEAELDALMAEDTEESLPEVPREVSLPDVPSDTVEKEKVPAPKKKLQEKVAVEA</sequence>
<dbReference type="GeneID" id="107268806"/>
<evidence type="ECO:0000313" key="10">
    <source>
        <dbReference type="RefSeq" id="XP_024941821.1"/>
    </source>
</evidence>
<dbReference type="RefSeq" id="XP_024941821.1">
    <property type="nucleotide sequence ID" value="XM_025086053.1"/>
</dbReference>
<dbReference type="Pfam" id="PF03357">
    <property type="entry name" value="Snf7"/>
    <property type="match status" value="1"/>
</dbReference>
<organism evidence="9 10">
    <name type="scientific">Cephus cinctus</name>
    <name type="common">Wheat stem sawfly</name>
    <dbReference type="NCBI Taxonomy" id="211228"/>
    <lineage>
        <taxon>Eukaryota</taxon>
        <taxon>Metazoa</taxon>
        <taxon>Ecdysozoa</taxon>
        <taxon>Arthropoda</taxon>
        <taxon>Hexapoda</taxon>
        <taxon>Insecta</taxon>
        <taxon>Pterygota</taxon>
        <taxon>Neoptera</taxon>
        <taxon>Endopterygota</taxon>
        <taxon>Hymenoptera</taxon>
        <taxon>Cephoidea</taxon>
        <taxon>Cephidae</taxon>
        <taxon>Cephus</taxon>
    </lineage>
</organism>
<evidence type="ECO:0000256" key="3">
    <source>
        <dbReference type="ARBA" id="ARBA00022448"/>
    </source>
</evidence>
<protein>
    <submittedName>
        <fullName evidence="10">Charged multivesicular body protein 6 isoform X1</fullName>
    </submittedName>
</protein>
<evidence type="ECO:0000256" key="4">
    <source>
        <dbReference type="ARBA" id="ARBA00022753"/>
    </source>
</evidence>
<reference evidence="10" key="1">
    <citation type="submission" date="2025-08" db="UniProtKB">
        <authorList>
            <consortium name="RefSeq"/>
        </authorList>
    </citation>
    <scope>IDENTIFICATION</scope>
</reference>
<feature type="coiled-coil region" evidence="7">
    <location>
        <begin position="75"/>
        <end position="102"/>
    </location>
</feature>
<dbReference type="PANTHER" id="PTHR22761">
    <property type="entry name" value="CHARGED MULTIVESICULAR BODY PROTEIN"/>
    <property type="match status" value="1"/>
</dbReference>
<dbReference type="AlphaFoldDB" id="A0AAJ7RK51"/>
<proteinExistence type="inferred from homology"/>
<feature type="region of interest" description="Disordered" evidence="8">
    <location>
        <begin position="214"/>
        <end position="261"/>
    </location>
</feature>
<name>A0AAJ7RK51_CEPCN</name>
<dbReference type="PANTHER" id="PTHR22761:SF5">
    <property type="entry name" value="CHARGED MULTIVESICULAR BODY PROTEIN 6"/>
    <property type="match status" value="1"/>
</dbReference>
<evidence type="ECO:0000256" key="5">
    <source>
        <dbReference type="ARBA" id="ARBA00022927"/>
    </source>
</evidence>
<keyword evidence="9" id="KW-1185">Reference proteome</keyword>
<keyword evidence="4" id="KW-0967">Endosome</keyword>
<dbReference type="GO" id="GO:0015031">
    <property type="term" value="P:protein transport"/>
    <property type="evidence" value="ECO:0007669"/>
    <property type="project" value="UniProtKB-KW"/>
</dbReference>
<evidence type="ECO:0000256" key="8">
    <source>
        <dbReference type="SAM" id="MobiDB-lite"/>
    </source>
</evidence>
<accession>A0AAJ7RK51</accession>
<feature type="compositionally biased region" description="Acidic residues" evidence="8">
    <location>
        <begin position="214"/>
        <end position="224"/>
    </location>
</feature>
<evidence type="ECO:0000256" key="7">
    <source>
        <dbReference type="SAM" id="Coils"/>
    </source>
</evidence>
<keyword evidence="6" id="KW-0472">Membrane</keyword>
<dbReference type="Gene3D" id="1.10.287.1060">
    <property type="entry name" value="ESAT-6-like"/>
    <property type="match status" value="1"/>
</dbReference>
<keyword evidence="5" id="KW-0653">Protein transport</keyword>
<evidence type="ECO:0000313" key="9">
    <source>
        <dbReference type="Proteomes" id="UP000694920"/>
    </source>
</evidence>
<dbReference type="GO" id="GO:0032511">
    <property type="term" value="P:late endosome to vacuole transport via multivesicular body sorting pathway"/>
    <property type="evidence" value="ECO:0007669"/>
    <property type="project" value="TreeGrafter"/>
</dbReference>
<dbReference type="GO" id="GO:0006900">
    <property type="term" value="P:vesicle budding from membrane"/>
    <property type="evidence" value="ECO:0007669"/>
    <property type="project" value="TreeGrafter"/>
</dbReference>
<dbReference type="GO" id="GO:0000815">
    <property type="term" value="C:ESCRT III complex"/>
    <property type="evidence" value="ECO:0007669"/>
    <property type="project" value="TreeGrafter"/>
</dbReference>
<gene>
    <name evidence="10" type="primary">LOC107268806</name>
</gene>
<feature type="compositionally biased region" description="Basic and acidic residues" evidence="8">
    <location>
        <begin position="240"/>
        <end position="261"/>
    </location>
</feature>
<dbReference type="GO" id="GO:0005771">
    <property type="term" value="C:multivesicular body"/>
    <property type="evidence" value="ECO:0007669"/>
    <property type="project" value="TreeGrafter"/>
</dbReference>
<comment type="similarity">
    <text evidence="2">Belongs to the SNF7 family.</text>
</comment>
<dbReference type="Proteomes" id="UP000694920">
    <property type="component" value="Unplaced"/>
</dbReference>